<dbReference type="PANTHER" id="PTHR43739:SF5">
    <property type="entry name" value="EXO-ALPHA-SIALIDASE"/>
    <property type="match status" value="1"/>
</dbReference>
<organism evidence="4 5">
    <name type="scientific">Pontiella agarivorans</name>
    <dbReference type="NCBI Taxonomy" id="3038953"/>
    <lineage>
        <taxon>Bacteria</taxon>
        <taxon>Pseudomonadati</taxon>
        <taxon>Kiritimatiellota</taxon>
        <taxon>Kiritimatiellia</taxon>
        <taxon>Kiritimatiellales</taxon>
        <taxon>Pontiellaceae</taxon>
        <taxon>Pontiella</taxon>
    </lineage>
</organism>
<sequence>MRSYFYWAVLLTSLTASGAQVIWSEDFEGASLGATSGNNQTLAGTVVQTANTASGIIVDASTDSGAAASFTYASGKFIRLSTGANAWTALRSSSGPIFFTQTSPTQTYTLSFDVYIPSTLSTAVGDIRPKFTLNGTAAADLTDASMAVRTAGQYHIEYSGLISDFLNTDVNAARPFIGIDQGGTALSDYLYVDNIYFEIGTSAATPETSPIDPAWFADLKSGRVESSPLVQWQHFGPGMSGYIDMFWINNGDPNAMYDSLDMGNSQVTLNGGKFWRSMRDSDGCGYHPDYFVAMDFSFTDPDFGLAVRRNVKTNRGELFQSTDRGASWTFLCEPIPGSDKRHNVIAVDPSNDNNWYIGAGGGAFIKDAHYTKSGITNTSPWKTYMSEGFIMYSKDRGTNWTQVSSPFPTDSSFSRIIVDPRDSNKVYASCQHGVYRSSDGGLSWSKVPGNGLPYNQPRYMDSYFDPEANGGAGEFLLYIVEITHYDPVGSEIVTSGGVYRTADGGDYWENLTGDLAIDFTQISRFGWDYHNRFYRAVAFWMETTASDISNNYNLPASTFSQFHQIAVDPTQKDRVYLVHNFKHDYAFPPGNIWMTENGGTNWFAAAREGPYWINGLDDDYWNSRAVQPLGMNTTMAHVDRDHRLYDAITVGPRFIKVNQLGHVYTAFAQQVMRSTDNGATWIQVDDDETSPGSGHWVGRGNSNLPGESICLQTGTPGTYLWGSGEHGLWRNTHDGDLVYPGAIAVKQLTGQSIDKDDPTSIATIAVDPNDTNKIYTLQFRQDKRNHLRHSSDGGETWMTLSQPLPDIDIRSRSLMVDHQNSDILYFTIPYSIWQPYGGAGKYRGNGSADMEVYGVYKSIDGGVTWTNPNSGLPSGSSVWKLFMDPVDSRIIYAALAYTHTGTSGGLYKTDDGAANWFPMTVPAGVTCVNDVMVHKTTGDLYIACGRREGDGSTGGAYVSRDGGETWVLIFDFPNVRGVNVCAANDQVIAVIAGEDDDVNDLNPGAYVTVDGGHNWHKINRRHGQPEKIRELQVDPYDETILWCCLSGTGFWKADISGLTTGVAKPFFWDWMEEHGLADRTGNADGDVMSNIEEYIADTDPNNMQEYFAGEPVAGGVGVQFRSVLSRNYSVEKTDNLTGDWFVWTNGVAGTGSLVELTDPEGTSNVFYRVKVQMN</sequence>
<dbReference type="CDD" id="cd15482">
    <property type="entry name" value="Sialidase_non-viral"/>
    <property type="match status" value="2"/>
</dbReference>
<evidence type="ECO:0000313" key="4">
    <source>
        <dbReference type="EMBL" id="MDZ8117550.1"/>
    </source>
</evidence>
<evidence type="ECO:0000256" key="1">
    <source>
        <dbReference type="ARBA" id="ARBA00022737"/>
    </source>
</evidence>
<dbReference type="SUPFAM" id="SSF110296">
    <property type="entry name" value="Oligoxyloglucan reducing end-specific cellobiohydrolase"/>
    <property type="match status" value="2"/>
</dbReference>
<dbReference type="Pfam" id="PF15902">
    <property type="entry name" value="Sortilin-Vps10"/>
    <property type="match status" value="1"/>
</dbReference>
<accession>A0ABU5MTK0</accession>
<dbReference type="InterPro" id="IPR031778">
    <property type="entry name" value="Sortilin_N"/>
</dbReference>
<dbReference type="InterPro" id="IPR052025">
    <property type="entry name" value="Xyloglucanase_GH74"/>
</dbReference>
<evidence type="ECO:0000313" key="5">
    <source>
        <dbReference type="Proteomes" id="UP001290861"/>
    </source>
</evidence>
<keyword evidence="2" id="KW-0732">Signal</keyword>
<dbReference type="Gene3D" id="2.130.10.10">
    <property type="entry name" value="YVTN repeat-like/Quinoprotein amine dehydrogenase"/>
    <property type="match status" value="4"/>
</dbReference>
<feature type="signal peptide" evidence="2">
    <location>
        <begin position="1"/>
        <end position="18"/>
    </location>
</feature>
<feature type="domain" description="Sortilin N-terminal" evidence="3">
    <location>
        <begin position="855"/>
        <end position="971"/>
    </location>
</feature>
<dbReference type="PANTHER" id="PTHR43739">
    <property type="entry name" value="XYLOGLUCANASE (EUROFUNG)"/>
    <property type="match status" value="1"/>
</dbReference>
<reference evidence="4 5" key="1">
    <citation type="journal article" date="2024" name="Appl. Environ. Microbiol.">
        <title>Pontiella agarivorans sp. nov., a novel marine anaerobic bacterium capable of degrading macroalgal polysaccharides and fixing nitrogen.</title>
        <authorList>
            <person name="Liu N."/>
            <person name="Kivenson V."/>
            <person name="Peng X."/>
            <person name="Cui Z."/>
            <person name="Lankiewicz T.S."/>
            <person name="Gosselin K.M."/>
            <person name="English C.J."/>
            <person name="Blair E.M."/>
            <person name="O'Malley M.A."/>
            <person name="Valentine D.L."/>
        </authorList>
    </citation>
    <scope>NUCLEOTIDE SEQUENCE [LARGE SCALE GENOMIC DNA]</scope>
    <source>
        <strain evidence="4 5">NLcol2</strain>
    </source>
</reference>
<keyword evidence="1" id="KW-0677">Repeat</keyword>
<feature type="chain" id="PRO_5045057537" description="Sortilin N-terminal domain-containing protein" evidence="2">
    <location>
        <begin position="19"/>
        <end position="1174"/>
    </location>
</feature>
<dbReference type="InterPro" id="IPR015943">
    <property type="entry name" value="WD40/YVTN_repeat-like_dom_sf"/>
</dbReference>
<name>A0ABU5MTK0_9BACT</name>
<protein>
    <recommendedName>
        <fullName evidence="3">Sortilin N-terminal domain-containing protein</fullName>
    </recommendedName>
</protein>
<dbReference type="EMBL" id="JARVCO010000002">
    <property type="protein sequence ID" value="MDZ8117550.1"/>
    <property type="molecule type" value="Genomic_DNA"/>
</dbReference>
<gene>
    <name evidence="4" type="ORF">P9H32_02845</name>
</gene>
<evidence type="ECO:0000256" key="2">
    <source>
        <dbReference type="SAM" id="SignalP"/>
    </source>
</evidence>
<dbReference type="Proteomes" id="UP001290861">
    <property type="component" value="Unassembled WGS sequence"/>
</dbReference>
<dbReference type="RefSeq" id="WP_322607351.1">
    <property type="nucleotide sequence ID" value="NZ_JARVCO010000002.1"/>
</dbReference>
<proteinExistence type="predicted"/>
<evidence type="ECO:0000259" key="3">
    <source>
        <dbReference type="Pfam" id="PF15902"/>
    </source>
</evidence>
<keyword evidence="5" id="KW-1185">Reference proteome</keyword>
<comment type="caution">
    <text evidence="4">The sequence shown here is derived from an EMBL/GenBank/DDBJ whole genome shotgun (WGS) entry which is preliminary data.</text>
</comment>